<evidence type="ECO:0000313" key="1">
    <source>
        <dbReference type="EMBL" id="RUS99921.1"/>
    </source>
</evidence>
<proteinExistence type="predicted"/>
<name>A0A433V1F6_ANAVA</name>
<gene>
    <name evidence="1" type="ORF">DSM107003_05050</name>
</gene>
<keyword evidence="2" id="KW-1185">Reference proteome</keyword>
<comment type="caution">
    <text evidence="1">The sequence shown here is derived from an EMBL/GenBank/DDBJ whole genome shotgun (WGS) entry which is preliminary data.</text>
</comment>
<dbReference type="EMBL" id="RSCM01000001">
    <property type="protein sequence ID" value="RUS99921.1"/>
    <property type="molecule type" value="Genomic_DNA"/>
</dbReference>
<dbReference type="Proteomes" id="UP000276103">
    <property type="component" value="Unassembled WGS sequence"/>
</dbReference>
<reference evidence="1 2" key="1">
    <citation type="journal article" date="2019" name="Genome Biol. Evol.">
        <title>Day and night: Metabolic profiles and evolutionary relationships of six axenic non-marine cyanobacteria.</title>
        <authorList>
            <person name="Will S.E."/>
            <person name="Henke P."/>
            <person name="Boedeker C."/>
            <person name="Huang S."/>
            <person name="Brinkmann H."/>
            <person name="Rohde M."/>
            <person name="Jarek M."/>
            <person name="Friedl T."/>
            <person name="Seufert S."/>
            <person name="Schumacher M."/>
            <person name="Overmann J."/>
            <person name="Neumann-Schaal M."/>
            <person name="Petersen J."/>
        </authorList>
    </citation>
    <scope>NUCLEOTIDE SEQUENCE [LARGE SCALE GENOMIC DNA]</scope>
    <source>
        <strain evidence="1 2">SAG 1403-4b</strain>
    </source>
</reference>
<evidence type="ECO:0000313" key="2">
    <source>
        <dbReference type="Proteomes" id="UP000276103"/>
    </source>
</evidence>
<accession>A0A433V1F6</accession>
<protein>
    <submittedName>
        <fullName evidence="1">Uncharacterized protein</fullName>
    </submittedName>
</protein>
<sequence>MAAIMNSELHSVEVNGLFHQLNLEEMESTSGGNTLIPLWNSNYEKSLGNDLNSLTSGYLIPLGLYNNKILTIDFSNTNVYLLF</sequence>
<dbReference type="AlphaFoldDB" id="A0A433V1F6"/>
<organism evidence="1 2">
    <name type="scientific">Trichormus variabilis SAG 1403-4b</name>
    <dbReference type="NCBI Taxonomy" id="447716"/>
    <lineage>
        <taxon>Bacteria</taxon>
        <taxon>Bacillati</taxon>
        <taxon>Cyanobacteriota</taxon>
        <taxon>Cyanophyceae</taxon>
        <taxon>Nostocales</taxon>
        <taxon>Nostocaceae</taxon>
        <taxon>Trichormus</taxon>
    </lineage>
</organism>